<organism evidence="8 9">
    <name type="scientific">Ancylobacter mangrovi</name>
    <dbReference type="NCBI Taxonomy" id="2972472"/>
    <lineage>
        <taxon>Bacteria</taxon>
        <taxon>Pseudomonadati</taxon>
        <taxon>Pseudomonadota</taxon>
        <taxon>Alphaproteobacteria</taxon>
        <taxon>Hyphomicrobiales</taxon>
        <taxon>Xanthobacteraceae</taxon>
        <taxon>Ancylobacter</taxon>
    </lineage>
</organism>
<keyword evidence="5 7" id="KW-0472">Membrane</keyword>
<evidence type="ECO:0000313" key="8">
    <source>
        <dbReference type="EMBL" id="MCS0495078.1"/>
    </source>
</evidence>
<keyword evidence="4 7" id="KW-1133">Transmembrane helix</keyword>
<feature type="transmembrane region" description="Helical" evidence="7">
    <location>
        <begin position="12"/>
        <end position="29"/>
    </location>
</feature>
<keyword evidence="9" id="KW-1185">Reference proteome</keyword>
<reference evidence="8" key="1">
    <citation type="submission" date="2022-08" db="EMBL/GenBank/DDBJ databases">
        <authorList>
            <person name="Li F."/>
        </authorList>
    </citation>
    <scope>NUCLEOTIDE SEQUENCE</scope>
    <source>
        <strain evidence="8">MQZ15Z-1</strain>
    </source>
</reference>
<comment type="caution">
    <text evidence="8">The sequence shown here is derived from an EMBL/GenBank/DDBJ whole genome shotgun (WGS) entry which is preliminary data.</text>
</comment>
<protein>
    <submittedName>
        <fullName evidence="8">YihY/virulence factor BrkB family protein</fullName>
    </submittedName>
</protein>
<sequence>MTARSRTDGLVVAGALATITLAALLQLRIDRSAPVNGRVPGASPPVPSPVPAGVPVADDGASAFAGAGRGRLATAPDEITPSGWRDIALRIYANISEHRVLAIGAGVTFYSILALFPAVAAFVSLFGLFAQPSEVIAEMDQWRGILPDGAIEVVGGQVQRIASSGDASLGLAFFFSLALAIWSANAGMKALFDALNIVYAEREKRSFLVLNAVSLVFTVGAIVIMLAAMGAVVVLPIVLAYVPMGGGELLVRLGRWPAMFVVLAFALALLYRYGPSRANARWRWLSVGSIAAAFFWMAASMGFSWYATNFASYNETYGSLGAIIGFMVWIWISTVVILIGAELNAETEHQTARDTTTGTPMPLGLRGATMADTLGPTPP</sequence>
<evidence type="ECO:0000256" key="5">
    <source>
        <dbReference type="ARBA" id="ARBA00023136"/>
    </source>
</evidence>
<dbReference type="Proteomes" id="UP001151088">
    <property type="component" value="Unassembled WGS sequence"/>
</dbReference>
<dbReference type="NCBIfam" id="TIGR00765">
    <property type="entry name" value="yihY_not_rbn"/>
    <property type="match status" value="1"/>
</dbReference>
<feature type="transmembrane region" description="Helical" evidence="7">
    <location>
        <begin position="253"/>
        <end position="272"/>
    </location>
</feature>
<feature type="transmembrane region" description="Helical" evidence="7">
    <location>
        <begin position="284"/>
        <end position="307"/>
    </location>
</feature>
<evidence type="ECO:0000256" key="2">
    <source>
        <dbReference type="ARBA" id="ARBA00022475"/>
    </source>
</evidence>
<accession>A0A9X2PF72</accession>
<dbReference type="EMBL" id="JANTHZ010000002">
    <property type="protein sequence ID" value="MCS0495078.1"/>
    <property type="molecule type" value="Genomic_DNA"/>
</dbReference>
<dbReference type="AlphaFoldDB" id="A0A9X2PF72"/>
<comment type="subcellular location">
    <subcellularLocation>
        <location evidence="1">Cell membrane</location>
        <topology evidence="1">Multi-pass membrane protein</topology>
    </subcellularLocation>
</comment>
<name>A0A9X2PF72_9HYPH</name>
<evidence type="ECO:0000256" key="3">
    <source>
        <dbReference type="ARBA" id="ARBA00022692"/>
    </source>
</evidence>
<feature type="transmembrane region" description="Helical" evidence="7">
    <location>
        <begin position="100"/>
        <end position="129"/>
    </location>
</feature>
<feature type="transmembrane region" description="Helical" evidence="7">
    <location>
        <begin position="208"/>
        <end position="241"/>
    </location>
</feature>
<dbReference type="RefSeq" id="WP_258732119.1">
    <property type="nucleotide sequence ID" value="NZ_JANTHZ010000002.1"/>
</dbReference>
<evidence type="ECO:0000313" key="9">
    <source>
        <dbReference type="Proteomes" id="UP001151088"/>
    </source>
</evidence>
<dbReference type="PANTHER" id="PTHR30213:SF0">
    <property type="entry name" value="UPF0761 MEMBRANE PROTEIN YIHY"/>
    <property type="match status" value="1"/>
</dbReference>
<evidence type="ECO:0000256" key="4">
    <source>
        <dbReference type="ARBA" id="ARBA00022989"/>
    </source>
</evidence>
<evidence type="ECO:0000256" key="1">
    <source>
        <dbReference type="ARBA" id="ARBA00004651"/>
    </source>
</evidence>
<evidence type="ECO:0000256" key="7">
    <source>
        <dbReference type="SAM" id="Phobius"/>
    </source>
</evidence>
<feature type="transmembrane region" description="Helical" evidence="7">
    <location>
        <begin position="319"/>
        <end position="341"/>
    </location>
</feature>
<gene>
    <name evidence="8" type="ORF">NVS89_08210</name>
</gene>
<feature type="region of interest" description="Disordered" evidence="6">
    <location>
        <begin position="349"/>
        <end position="379"/>
    </location>
</feature>
<keyword evidence="2" id="KW-1003">Cell membrane</keyword>
<dbReference type="InterPro" id="IPR017039">
    <property type="entry name" value="Virul_fac_BrkB"/>
</dbReference>
<proteinExistence type="predicted"/>
<feature type="transmembrane region" description="Helical" evidence="7">
    <location>
        <begin position="167"/>
        <end position="187"/>
    </location>
</feature>
<dbReference type="GO" id="GO:0005886">
    <property type="term" value="C:plasma membrane"/>
    <property type="evidence" value="ECO:0007669"/>
    <property type="project" value="UniProtKB-SubCell"/>
</dbReference>
<dbReference type="PANTHER" id="PTHR30213">
    <property type="entry name" value="INNER MEMBRANE PROTEIN YHJD"/>
    <property type="match status" value="1"/>
</dbReference>
<keyword evidence="3 7" id="KW-0812">Transmembrane</keyword>
<dbReference type="Pfam" id="PF03631">
    <property type="entry name" value="Virul_fac_BrkB"/>
    <property type="match status" value="1"/>
</dbReference>
<evidence type="ECO:0000256" key="6">
    <source>
        <dbReference type="SAM" id="MobiDB-lite"/>
    </source>
</evidence>